<dbReference type="InterPro" id="IPR002048">
    <property type="entry name" value="EF_hand_dom"/>
</dbReference>
<proteinExistence type="predicted"/>
<dbReference type="AlphaFoldDB" id="K6ZNK0"/>
<dbReference type="Pfam" id="PF13202">
    <property type="entry name" value="EF-hand_5"/>
    <property type="match status" value="1"/>
</dbReference>
<dbReference type="EMBL" id="BAEQ01000056">
    <property type="protein sequence ID" value="GAC30463.1"/>
    <property type="molecule type" value="Genomic_DNA"/>
</dbReference>
<dbReference type="RefSeq" id="WP_006014604.1">
    <property type="nucleotide sequence ID" value="NZ_BAEQ01000056.1"/>
</dbReference>
<feature type="domain" description="EF-hand" evidence="2">
    <location>
        <begin position="62"/>
        <end position="79"/>
    </location>
</feature>
<reference evidence="4" key="1">
    <citation type="journal article" date="2014" name="Environ. Microbiol.">
        <title>Comparative genomics of the marine bacterial genus Glaciecola reveals the high degree of genomic diversity and genomic characteristic for cold adaptation.</title>
        <authorList>
            <person name="Qin Q.L."/>
            <person name="Xie B.B."/>
            <person name="Yu Y."/>
            <person name="Shu Y.L."/>
            <person name="Rong J.C."/>
            <person name="Zhang Y.J."/>
            <person name="Zhao D.L."/>
            <person name="Chen X.L."/>
            <person name="Zhang X.Y."/>
            <person name="Chen B."/>
            <person name="Zhou B.C."/>
            <person name="Zhang Y.Z."/>
        </authorList>
    </citation>
    <scope>NUCLEOTIDE SEQUENCE [LARGE SCALE GENOMIC DNA]</scope>
    <source>
        <strain evidence="4">ACAM 615</strain>
    </source>
</reference>
<dbReference type="Gene3D" id="1.10.238.10">
    <property type="entry name" value="EF-hand"/>
    <property type="match status" value="1"/>
</dbReference>
<dbReference type="STRING" id="1121922.GCA_000428905_02082"/>
<organism evidence="3 4">
    <name type="scientific">Brumicola pallidula DSM 14239 = ACAM 615</name>
    <dbReference type="NCBI Taxonomy" id="1121922"/>
    <lineage>
        <taxon>Bacteria</taxon>
        <taxon>Pseudomonadati</taxon>
        <taxon>Pseudomonadota</taxon>
        <taxon>Gammaproteobacteria</taxon>
        <taxon>Alteromonadales</taxon>
        <taxon>Alteromonadaceae</taxon>
        <taxon>Brumicola</taxon>
    </lineage>
</organism>
<sequence length="86" mass="9295">MANFKKLMTIALTIMLVQGLLALVVSSTARAQESLMTTLDSDQDGLISLHEAAGHKALLENFTKIDSNEDGFISLDELEVSEITKG</sequence>
<feature type="chain" id="PRO_5003898489" evidence="1">
    <location>
        <begin position="32"/>
        <end position="86"/>
    </location>
</feature>
<dbReference type="GO" id="GO:0005509">
    <property type="term" value="F:calcium ion binding"/>
    <property type="evidence" value="ECO:0007669"/>
    <property type="project" value="InterPro"/>
</dbReference>
<evidence type="ECO:0000256" key="1">
    <source>
        <dbReference type="SAM" id="SignalP"/>
    </source>
</evidence>
<evidence type="ECO:0000313" key="4">
    <source>
        <dbReference type="Proteomes" id="UP000006251"/>
    </source>
</evidence>
<evidence type="ECO:0000259" key="2">
    <source>
        <dbReference type="Pfam" id="PF13202"/>
    </source>
</evidence>
<name>K6ZNK0_9ALTE</name>
<evidence type="ECO:0000313" key="3">
    <source>
        <dbReference type="EMBL" id="GAC30463.1"/>
    </source>
</evidence>
<gene>
    <name evidence="3" type="ORF">GPAL_3621</name>
</gene>
<dbReference type="Proteomes" id="UP000006251">
    <property type="component" value="Unassembled WGS sequence"/>
</dbReference>
<feature type="signal peptide" evidence="1">
    <location>
        <begin position="1"/>
        <end position="31"/>
    </location>
</feature>
<dbReference type="OrthoDB" id="6335564at2"/>
<comment type="caution">
    <text evidence="3">The sequence shown here is derived from an EMBL/GenBank/DDBJ whole genome shotgun (WGS) entry which is preliminary data.</text>
</comment>
<keyword evidence="1" id="KW-0732">Signal</keyword>
<dbReference type="InterPro" id="IPR018247">
    <property type="entry name" value="EF_Hand_1_Ca_BS"/>
</dbReference>
<dbReference type="InterPro" id="IPR011992">
    <property type="entry name" value="EF-hand-dom_pair"/>
</dbReference>
<protein>
    <submittedName>
        <fullName evidence="3">Calcium-binding EF-hand protein</fullName>
    </submittedName>
</protein>
<keyword evidence="4" id="KW-1185">Reference proteome</keyword>
<dbReference type="PROSITE" id="PS00018">
    <property type="entry name" value="EF_HAND_1"/>
    <property type="match status" value="1"/>
</dbReference>
<dbReference type="SUPFAM" id="SSF47473">
    <property type="entry name" value="EF-hand"/>
    <property type="match status" value="1"/>
</dbReference>
<accession>K6ZNK0</accession>